<dbReference type="Pfam" id="PF00005">
    <property type="entry name" value="ABC_tran"/>
    <property type="match status" value="1"/>
</dbReference>
<dbReference type="SUPFAM" id="SSF90123">
    <property type="entry name" value="ABC transporter transmembrane region"/>
    <property type="match status" value="1"/>
</dbReference>
<comment type="caution">
    <text evidence="10">The sequence shown here is derived from an EMBL/GenBank/DDBJ whole genome shotgun (WGS) entry which is preliminary data.</text>
</comment>
<evidence type="ECO:0000256" key="8">
    <source>
        <dbReference type="SAM" id="Phobius"/>
    </source>
</evidence>
<keyword evidence="7 8" id="KW-0472">Membrane</keyword>
<dbReference type="PANTHER" id="PTHR42939:SF1">
    <property type="entry name" value="ABC TRANSPORTER ATP-BINDING PROTEIN ALBC-RELATED"/>
    <property type="match status" value="1"/>
</dbReference>
<dbReference type="RefSeq" id="WP_311020892.1">
    <property type="nucleotide sequence ID" value="NZ_JAUHGG010000012.1"/>
</dbReference>
<evidence type="ECO:0000259" key="9">
    <source>
        <dbReference type="PROSITE" id="PS50893"/>
    </source>
</evidence>
<keyword evidence="6 8" id="KW-1133">Transmembrane helix</keyword>
<feature type="transmembrane region" description="Helical" evidence="8">
    <location>
        <begin position="346"/>
        <end position="366"/>
    </location>
</feature>
<dbReference type="InterPro" id="IPR027417">
    <property type="entry name" value="P-loop_NTPase"/>
</dbReference>
<evidence type="ECO:0000256" key="4">
    <source>
        <dbReference type="ARBA" id="ARBA00022741"/>
    </source>
</evidence>
<dbReference type="InterPro" id="IPR051782">
    <property type="entry name" value="ABC_Transporter_VariousFunc"/>
</dbReference>
<feature type="transmembrane region" description="Helical" evidence="8">
    <location>
        <begin position="159"/>
        <end position="180"/>
    </location>
</feature>
<dbReference type="Proteomes" id="UP001253193">
    <property type="component" value="Unassembled WGS sequence"/>
</dbReference>
<reference evidence="10" key="1">
    <citation type="submission" date="2023-06" db="EMBL/GenBank/DDBJ databases">
        <title>Genomic Diversity of Vibrio spp. and Metagenomic Analysis of Pathogens in Florida Gulf Coastal Waters Following Hurricane Ian.</title>
        <authorList>
            <person name="Brumfield K.D."/>
        </authorList>
    </citation>
    <scope>NUCLEOTIDE SEQUENCE</scope>
    <source>
        <strain evidence="10">WBS2B-138</strain>
    </source>
</reference>
<keyword evidence="3 8" id="KW-0812">Transmembrane</keyword>
<name>A0AAW8Q7S7_VIBPH</name>
<dbReference type="GO" id="GO:0005886">
    <property type="term" value="C:plasma membrane"/>
    <property type="evidence" value="ECO:0007669"/>
    <property type="project" value="UniProtKB-SubCell"/>
</dbReference>
<dbReference type="SUPFAM" id="SSF52540">
    <property type="entry name" value="P-loop containing nucleoside triphosphate hydrolases"/>
    <property type="match status" value="1"/>
</dbReference>
<dbReference type="InterPro" id="IPR003593">
    <property type="entry name" value="AAA+_ATPase"/>
</dbReference>
<dbReference type="InterPro" id="IPR003439">
    <property type="entry name" value="ABC_transporter-like_ATP-bd"/>
</dbReference>
<dbReference type="SMART" id="SM00382">
    <property type="entry name" value="AAA"/>
    <property type="match status" value="1"/>
</dbReference>
<feature type="transmembrane region" description="Helical" evidence="8">
    <location>
        <begin position="233"/>
        <end position="252"/>
    </location>
</feature>
<sequence length="649" mass="72630">MNRVDLDLIKGYLQEQGVGIQSENYQPKRKTAHRQVVKELIELNEHPLIKVDIVDVDVESDTTLPSAFIAIHNEKVHLVRKSGVDEFIVEGGGELPPFASSECFAVRVGFRYVEAAKIPQMLIKRTPPVSLLLLVLVAFVMASPVYSNLFNSRLVFGESVSSLVVVSAIFIMIFLVEFFVKEWIMAGLNRRIEAESRIAEDVFFNKVVNSRHKDAIVHWKTATESIVAIWKSAGHIGLDALTASVIMIAFIFMLGVNAIFPITVYVVFFIVLLTMKMKAYRKIMLLNQLKDQKLTYLIGMEKGKRFFKFLNRERIRKRWMSMTNDVSVFNIQIQDHEEKSSGVLKFYSSTSIVVIFVAAYFAIQAGDLQQSAVIALMLLNGRCSGAISALSNRLYQAIIAHSKMKGAITSLHEEYEPSMFEVGVMYTPTDDIKNTLSAENISVVYDEHAVFSGIDLSVSEGMSLAVIGTAGSGKSSLLKVLAGYMPPSGGRVFFNNVAPSEYDSNFFKENVSYYSPEDRFVADTLGFNASLKFGANIKNFFELLRGFGANFVLNQHAIHGESVESLNLSSGQYQMVKMICSLGNNPDLIIMDEPCSHLSPVEAQRFMQRLRERFPKAIIIYSSHSVMLTKQANLILDMNRKVLSVNKAK</sequence>
<gene>
    <name evidence="10" type="ORF">QX249_24590</name>
</gene>
<dbReference type="Gene3D" id="3.40.50.300">
    <property type="entry name" value="P-loop containing nucleotide triphosphate hydrolases"/>
    <property type="match status" value="1"/>
</dbReference>
<dbReference type="InterPro" id="IPR036640">
    <property type="entry name" value="ABC1_TM_sf"/>
</dbReference>
<evidence type="ECO:0000313" key="10">
    <source>
        <dbReference type="EMBL" id="MDS1823823.1"/>
    </source>
</evidence>
<keyword evidence="5 10" id="KW-0067">ATP-binding</keyword>
<dbReference type="GO" id="GO:0005524">
    <property type="term" value="F:ATP binding"/>
    <property type="evidence" value="ECO:0007669"/>
    <property type="project" value="UniProtKB-KW"/>
</dbReference>
<protein>
    <submittedName>
        <fullName evidence="10">ATP-binding cassette domain-containing protein</fullName>
    </submittedName>
</protein>
<organism evidence="10 11">
    <name type="scientific">Vibrio parahaemolyticus</name>
    <dbReference type="NCBI Taxonomy" id="670"/>
    <lineage>
        <taxon>Bacteria</taxon>
        <taxon>Pseudomonadati</taxon>
        <taxon>Pseudomonadota</taxon>
        <taxon>Gammaproteobacteria</taxon>
        <taxon>Vibrionales</taxon>
        <taxon>Vibrionaceae</taxon>
        <taxon>Vibrio</taxon>
    </lineage>
</organism>
<evidence type="ECO:0000256" key="7">
    <source>
        <dbReference type="ARBA" id="ARBA00023136"/>
    </source>
</evidence>
<keyword evidence="2" id="KW-0813">Transport</keyword>
<feature type="transmembrane region" description="Helical" evidence="8">
    <location>
        <begin position="372"/>
        <end position="395"/>
    </location>
</feature>
<proteinExistence type="predicted"/>
<dbReference type="AlphaFoldDB" id="A0AAW8Q7S7"/>
<evidence type="ECO:0000256" key="1">
    <source>
        <dbReference type="ARBA" id="ARBA00004651"/>
    </source>
</evidence>
<feature type="domain" description="ABC transporter" evidence="9">
    <location>
        <begin position="436"/>
        <end position="648"/>
    </location>
</feature>
<evidence type="ECO:0000313" key="11">
    <source>
        <dbReference type="Proteomes" id="UP001253193"/>
    </source>
</evidence>
<dbReference type="PROSITE" id="PS50893">
    <property type="entry name" value="ABC_TRANSPORTER_2"/>
    <property type="match status" value="1"/>
</dbReference>
<evidence type="ECO:0000256" key="3">
    <source>
        <dbReference type="ARBA" id="ARBA00022692"/>
    </source>
</evidence>
<dbReference type="GO" id="GO:0016887">
    <property type="term" value="F:ATP hydrolysis activity"/>
    <property type="evidence" value="ECO:0007669"/>
    <property type="project" value="InterPro"/>
</dbReference>
<evidence type="ECO:0000256" key="6">
    <source>
        <dbReference type="ARBA" id="ARBA00022989"/>
    </source>
</evidence>
<feature type="transmembrane region" description="Helical" evidence="8">
    <location>
        <begin position="129"/>
        <end position="147"/>
    </location>
</feature>
<evidence type="ECO:0000256" key="5">
    <source>
        <dbReference type="ARBA" id="ARBA00022840"/>
    </source>
</evidence>
<dbReference type="EMBL" id="JAUHGG010000012">
    <property type="protein sequence ID" value="MDS1823823.1"/>
    <property type="molecule type" value="Genomic_DNA"/>
</dbReference>
<comment type="subcellular location">
    <subcellularLocation>
        <location evidence="1">Cell membrane</location>
        <topology evidence="1">Multi-pass membrane protein</topology>
    </subcellularLocation>
</comment>
<dbReference type="PANTHER" id="PTHR42939">
    <property type="entry name" value="ABC TRANSPORTER ATP-BINDING PROTEIN ALBC-RELATED"/>
    <property type="match status" value="1"/>
</dbReference>
<keyword evidence="4" id="KW-0547">Nucleotide-binding</keyword>
<evidence type="ECO:0000256" key="2">
    <source>
        <dbReference type="ARBA" id="ARBA00022448"/>
    </source>
</evidence>
<accession>A0AAW8Q7S7</accession>